<feature type="binding site" evidence="8">
    <location>
        <position position="31"/>
    </location>
    <ligand>
        <name>Mg(2+)</name>
        <dbReference type="ChEBI" id="CHEBI:18420"/>
    </ligand>
</feature>
<name>A0A316UNU3_9BASI</name>
<comment type="catalytic activity">
    <reaction evidence="2 5">
        <text>4-nitrophenyl phosphate + H2O = 4-nitrophenol + phosphate + H(+)</text>
        <dbReference type="Rhea" id="RHEA:21664"/>
        <dbReference type="ChEBI" id="CHEBI:15377"/>
        <dbReference type="ChEBI" id="CHEBI:15378"/>
        <dbReference type="ChEBI" id="CHEBI:43474"/>
        <dbReference type="ChEBI" id="CHEBI:57917"/>
        <dbReference type="ChEBI" id="CHEBI:61146"/>
        <dbReference type="EC" id="3.1.3.41"/>
    </reaction>
</comment>
<feature type="active site" description="Proton donor" evidence="6">
    <location>
        <position position="31"/>
    </location>
</feature>
<dbReference type="InterPro" id="IPR023214">
    <property type="entry name" value="HAD_sf"/>
</dbReference>
<dbReference type="OrthoDB" id="413953at2759"/>
<evidence type="ECO:0000256" key="1">
    <source>
        <dbReference type="ARBA" id="ARBA00022801"/>
    </source>
</evidence>
<dbReference type="STRING" id="1569628.A0A316UNU3"/>
<dbReference type="InterPro" id="IPR006357">
    <property type="entry name" value="HAD-SF_hydro_IIA"/>
</dbReference>
<evidence type="ECO:0000256" key="6">
    <source>
        <dbReference type="PIRSR" id="PIRSR000915-1"/>
    </source>
</evidence>
<dbReference type="GO" id="GO:0004035">
    <property type="term" value="F:alkaline phosphatase activity"/>
    <property type="evidence" value="ECO:0007669"/>
    <property type="project" value="UniProtKB-ARBA"/>
</dbReference>
<evidence type="ECO:0000256" key="2">
    <source>
        <dbReference type="ARBA" id="ARBA00050247"/>
    </source>
</evidence>
<dbReference type="SUPFAM" id="SSF56784">
    <property type="entry name" value="HAD-like"/>
    <property type="match status" value="1"/>
</dbReference>
<dbReference type="InterPro" id="IPR006349">
    <property type="entry name" value="PGP_euk"/>
</dbReference>
<dbReference type="Proteomes" id="UP000245884">
    <property type="component" value="Unassembled WGS sequence"/>
</dbReference>
<evidence type="ECO:0000313" key="10">
    <source>
        <dbReference type="Proteomes" id="UP000245884"/>
    </source>
</evidence>
<evidence type="ECO:0000313" key="9">
    <source>
        <dbReference type="EMBL" id="PWN26624.1"/>
    </source>
</evidence>
<dbReference type="GO" id="GO:0005737">
    <property type="term" value="C:cytoplasm"/>
    <property type="evidence" value="ECO:0007669"/>
    <property type="project" value="TreeGrafter"/>
</dbReference>
<feature type="binding site" evidence="8">
    <location>
        <position position="29"/>
    </location>
    <ligand>
        <name>Mg(2+)</name>
        <dbReference type="ChEBI" id="CHEBI:18420"/>
    </ligand>
</feature>
<evidence type="ECO:0000256" key="8">
    <source>
        <dbReference type="PIRSR" id="PIRSR000915-3"/>
    </source>
</evidence>
<evidence type="ECO:0000256" key="3">
    <source>
        <dbReference type="ARBA" id="ARBA00066659"/>
    </source>
</evidence>
<dbReference type="Pfam" id="PF13242">
    <property type="entry name" value="Hydrolase_like"/>
    <property type="match status" value="1"/>
</dbReference>
<dbReference type="GO" id="GO:0046872">
    <property type="term" value="F:metal ion binding"/>
    <property type="evidence" value="ECO:0007669"/>
    <property type="project" value="UniProtKB-KW"/>
</dbReference>
<dbReference type="RefSeq" id="XP_025361236.1">
    <property type="nucleotide sequence ID" value="XM_025506562.1"/>
</dbReference>
<gene>
    <name evidence="9" type="ORF">BDZ90DRAFT_233232</name>
</gene>
<dbReference type="EC" id="3.1.3.41" evidence="3 5"/>
<dbReference type="GeneID" id="37028385"/>
<keyword evidence="1 5" id="KW-0378">Hydrolase</keyword>
<dbReference type="EMBL" id="KZ819671">
    <property type="protein sequence ID" value="PWN26624.1"/>
    <property type="molecule type" value="Genomic_DNA"/>
</dbReference>
<organism evidence="9 10">
    <name type="scientific">Jaminaea rosea</name>
    <dbReference type="NCBI Taxonomy" id="1569628"/>
    <lineage>
        <taxon>Eukaryota</taxon>
        <taxon>Fungi</taxon>
        <taxon>Dikarya</taxon>
        <taxon>Basidiomycota</taxon>
        <taxon>Ustilaginomycotina</taxon>
        <taxon>Exobasidiomycetes</taxon>
        <taxon>Microstromatales</taxon>
        <taxon>Microstromatales incertae sedis</taxon>
        <taxon>Jaminaea</taxon>
    </lineage>
</organism>
<comment type="cofactor">
    <cofactor evidence="8">
        <name>Mg(2+)</name>
        <dbReference type="ChEBI" id="CHEBI:18420"/>
    </cofactor>
    <text evidence="8">Divalent metal ions. Mg(2+) is the most effective.</text>
</comment>
<feature type="binding site" evidence="7">
    <location>
        <position position="242"/>
    </location>
    <ligand>
        <name>substrate</name>
    </ligand>
</feature>
<dbReference type="AlphaFoldDB" id="A0A316UNU3"/>
<feature type="binding site" evidence="8">
    <location>
        <position position="267"/>
    </location>
    <ligand>
        <name>Mg(2+)</name>
        <dbReference type="ChEBI" id="CHEBI:18420"/>
    </ligand>
</feature>
<dbReference type="Pfam" id="PF13344">
    <property type="entry name" value="Hydrolase_6"/>
    <property type="match status" value="1"/>
</dbReference>
<dbReference type="Gene3D" id="3.40.50.1000">
    <property type="entry name" value="HAD superfamily/HAD-like"/>
    <property type="match status" value="2"/>
</dbReference>
<feature type="active site" description="Nucleophile" evidence="6">
    <location>
        <position position="29"/>
    </location>
</feature>
<dbReference type="InterPro" id="IPR036412">
    <property type="entry name" value="HAD-like_sf"/>
</dbReference>
<dbReference type="NCBIfam" id="TIGR01452">
    <property type="entry name" value="PGP_euk"/>
    <property type="match status" value="1"/>
</dbReference>
<proteinExistence type="predicted"/>
<reference evidence="9 10" key="1">
    <citation type="journal article" date="2018" name="Mol. Biol. Evol.">
        <title>Broad Genomic Sampling Reveals a Smut Pathogenic Ancestry of the Fungal Clade Ustilaginomycotina.</title>
        <authorList>
            <person name="Kijpornyongpan T."/>
            <person name="Mondo S.J."/>
            <person name="Barry K."/>
            <person name="Sandor L."/>
            <person name="Lee J."/>
            <person name="Lipzen A."/>
            <person name="Pangilinan J."/>
            <person name="LaButti K."/>
            <person name="Hainaut M."/>
            <person name="Henrissat B."/>
            <person name="Grigoriev I.V."/>
            <person name="Spatafora J.W."/>
            <person name="Aime M.C."/>
        </authorList>
    </citation>
    <scope>NUCLEOTIDE SEQUENCE [LARGE SCALE GENOMIC DNA]</scope>
    <source>
        <strain evidence="9 10">MCA 5214</strain>
    </source>
</reference>
<evidence type="ECO:0000256" key="7">
    <source>
        <dbReference type="PIRSR" id="PIRSR000915-2"/>
    </source>
</evidence>
<evidence type="ECO:0000256" key="4">
    <source>
        <dbReference type="ARBA" id="ARBA00069197"/>
    </source>
</evidence>
<dbReference type="NCBIfam" id="TIGR01460">
    <property type="entry name" value="HAD-SF-IIA"/>
    <property type="match status" value="1"/>
</dbReference>
<dbReference type="PANTHER" id="PTHR19288">
    <property type="entry name" value="4-NITROPHENYLPHOSPHATASE-RELATED"/>
    <property type="match status" value="1"/>
</dbReference>
<accession>A0A316UNU3</accession>
<keyword evidence="8" id="KW-0479">Metal-binding</keyword>
<dbReference type="FunFam" id="3.40.50.1000:FF:000039">
    <property type="entry name" value="Phosphoglycolate phosphatase"/>
    <property type="match status" value="1"/>
</dbReference>
<dbReference type="GO" id="GO:0008967">
    <property type="term" value="F:phosphoglycolate phosphatase activity"/>
    <property type="evidence" value="ECO:0007669"/>
    <property type="project" value="TreeGrafter"/>
</dbReference>
<dbReference type="PIRSF" id="PIRSF000915">
    <property type="entry name" value="PGP-type_phosphatase"/>
    <property type="match status" value="1"/>
</dbReference>
<protein>
    <recommendedName>
        <fullName evidence="4 5">4-nitrophenylphosphatase</fullName>
        <shortName evidence="5">PNPPase</shortName>
        <ecNumber evidence="3 5">3.1.3.41</ecNumber>
    </recommendedName>
</protein>
<dbReference type="PANTHER" id="PTHR19288:SF46">
    <property type="entry name" value="HALOACID DEHALOGENASE-LIKE HYDROLASE DOMAIN-CONTAINING PROTEIN 2"/>
    <property type="match status" value="1"/>
</dbReference>
<keyword evidence="10" id="KW-1185">Reference proteome</keyword>
<evidence type="ECO:0000256" key="5">
    <source>
        <dbReference type="PIRNR" id="PIRNR000915"/>
    </source>
</evidence>
<sequence length="321" mass="35118">MPPQKTFQHLTDASAYQKLIKQYDVWLFDCDGVLWSGDDLIPGAKEVLEKLRGWGKEIVFVTNNASKSRKEILKKFVKLGVRADETEIFSSSYAAAVYLKKVLNFPSDRKVYVIGMEGIEEELDAEGIQHCGGTAKEDNVFLPPLDFSTLQDDKAIDPSVGAVMCGFDMHLSYIKLAKAYKHLTRPGADGPAKAGEVGGGCHFILTNDDSTFPARGGPWPGAGSLSSPLLFATKRQPTIIGKPHQHMLDTILAAKHFERSKAIFVGDRLDTDIDFANRGDIASLMVLTGISTRAEIEGDGAEIVPDYLVESLGDLDQVKEL</sequence>
<keyword evidence="8" id="KW-0460">Magnesium</keyword>